<dbReference type="PANTHER" id="PTHR35145:SF1">
    <property type="entry name" value="CYTOPLASMIC PROTEIN"/>
    <property type="match status" value="1"/>
</dbReference>
<dbReference type="SUPFAM" id="SSF142906">
    <property type="entry name" value="YjbR-like"/>
    <property type="match status" value="1"/>
</dbReference>
<evidence type="ECO:0000313" key="1">
    <source>
        <dbReference type="EMBL" id="MDO7785860.1"/>
    </source>
</evidence>
<accession>A0AAW7Z8X6</accession>
<dbReference type="GO" id="GO:0003677">
    <property type="term" value="F:DNA binding"/>
    <property type="evidence" value="ECO:0007669"/>
    <property type="project" value="UniProtKB-KW"/>
</dbReference>
<protein>
    <submittedName>
        <fullName evidence="1">MmcQ/YjbR family DNA-binding protein</fullName>
    </submittedName>
</protein>
<reference evidence="1" key="1">
    <citation type="journal article" date="2023" name="J. Hazard. Mater.">
        <title>Anaerobic biodegradation of pyrene and benzo[a]pyrene by a new sulfate-reducing Desulforamulus aquiferis strain DSA.</title>
        <authorList>
            <person name="Zhang Z."/>
            <person name="Sun J."/>
            <person name="Gong X."/>
            <person name="Wang C."/>
            <person name="Wang H."/>
        </authorList>
    </citation>
    <scope>NUCLEOTIDE SEQUENCE</scope>
    <source>
        <strain evidence="1">DSA</strain>
    </source>
</reference>
<dbReference type="InterPro" id="IPR038056">
    <property type="entry name" value="YjbR-like_sf"/>
</dbReference>
<dbReference type="InterPro" id="IPR058532">
    <property type="entry name" value="YjbR/MT2646/Rv2570-like"/>
</dbReference>
<sequence>MDKNKLVQYCLSKKGSFEDYPFGFDVLVIKVGSKMFALISERGDKLNISLKCDPFLVDVLRQQYPAVTPGYHLNKRHWNTVEVGDSIPEEKIIWMIDHSYDLVFKSLTKSEKQLITSK</sequence>
<keyword evidence="2" id="KW-1185">Reference proteome</keyword>
<dbReference type="Proteomes" id="UP001172911">
    <property type="component" value="Unassembled WGS sequence"/>
</dbReference>
<dbReference type="Gene3D" id="3.90.1150.30">
    <property type="match status" value="1"/>
</dbReference>
<evidence type="ECO:0000313" key="2">
    <source>
        <dbReference type="Proteomes" id="UP001172911"/>
    </source>
</evidence>
<dbReference type="RefSeq" id="WP_304540520.1">
    <property type="nucleotide sequence ID" value="NZ_JARPTC010000002.1"/>
</dbReference>
<dbReference type="EMBL" id="JARPTC010000002">
    <property type="protein sequence ID" value="MDO7785860.1"/>
    <property type="molecule type" value="Genomic_DNA"/>
</dbReference>
<dbReference type="AlphaFoldDB" id="A0AAW7Z8X6"/>
<gene>
    <name evidence="1" type="ORF">P6N53_01280</name>
</gene>
<dbReference type="PANTHER" id="PTHR35145">
    <property type="entry name" value="CYTOPLASMIC PROTEIN-RELATED"/>
    <property type="match status" value="1"/>
</dbReference>
<keyword evidence="1" id="KW-0238">DNA-binding</keyword>
<dbReference type="InterPro" id="IPR007351">
    <property type="entry name" value="YjbR"/>
</dbReference>
<organism evidence="1 2">
    <name type="scientific">Desulforamulus aquiferis</name>
    <dbReference type="NCBI Taxonomy" id="1397668"/>
    <lineage>
        <taxon>Bacteria</taxon>
        <taxon>Bacillati</taxon>
        <taxon>Bacillota</taxon>
        <taxon>Clostridia</taxon>
        <taxon>Eubacteriales</taxon>
        <taxon>Peptococcaceae</taxon>
        <taxon>Desulforamulus</taxon>
    </lineage>
</organism>
<reference evidence="1" key="2">
    <citation type="submission" date="2023-03" db="EMBL/GenBank/DDBJ databases">
        <authorList>
            <person name="Zhang Z."/>
        </authorList>
    </citation>
    <scope>NUCLEOTIDE SEQUENCE</scope>
    <source>
        <strain evidence="1">DSA</strain>
    </source>
</reference>
<proteinExistence type="predicted"/>
<dbReference type="Pfam" id="PF04237">
    <property type="entry name" value="YjbR"/>
    <property type="match status" value="1"/>
</dbReference>
<name>A0AAW7Z8X6_9FIRM</name>
<comment type="caution">
    <text evidence="1">The sequence shown here is derived from an EMBL/GenBank/DDBJ whole genome shotgun (WGS) entry which is preliminary data.</text>
</comment>